<evidence type="ECO:0000256" key="3">
    <source>
        <dbReference type="ARBA" id="ARBA00023034"/>
    </source>
</evidence>
<feature type="region of interest" description="Disordered" evidence="4">
    <location>
        <begin position="102"/>
        <end position="126"/>
    </location>
</feature>
<comment type="caution">
    <text evidence="8">The sequence shown here is derived from an EMBL/GenBank/DDBJ whole genome shotgun (WGS) entry which is preliminary data.</text>
</comment>
<feature type="domain" description="DUF7077" evidence="7">
    <location>
        <begin position="921"/>
        <end position="1046"/>
    </location>
</feature>
<feature type="domain" description="TRAPPC10/Trs130 N-terminal" evidence="6">
    <location>
        <begin position="10"/>
        <end position="403"/>
    </location>
</feature>
<dbReference type="Proteomes" id="UP000288859">
    <property type="component" value="Unassembled WGS sequence"/>
</dbReference>
<dbReference type="InterPro" id="IPR045126">
    <property type="entry name" value="TRAPPC10/Trs130"/>
</dbReference>
<feature type="region of interest" description="Disordered" evidence="4">
    <location>
        <begin position="531"/>
        <end position="559"/>
    </location>
</feature>
<evidence type="ECO:0000256" key="2">
    <source>
        <dbReference type="ARBA" id="ARBA00022448"/>
    </source>
</evidence>
<dbReference type="Pfam" id="PF23036">
    <property type="entry name" value="TRAPPC10_1st"/>
    <property type="match status" value="1"/>
</dbReference>
<protein>
    <recommendedName>
        <fullName evidence="10">Trafficking protein particle complex subunit 10</fullName>
    </recommendedName>
</protein>
<feature type="region of interest" description="Disordered" evidence="4">
    <location>
        <begin position="147"/>
        <end position="174"/>
    </location>
</feature>
<keyword evidence="3" id="KW-0333">Golgi apparatus</keyword>
<dbReference type="Pfam" id="PF24965">
    <property type="entry name" value="TRS130_4HB"/>
    <property type="match status" value="1"/>
</dbReference>
<keyword evidence="2" id="KW-0813">Transport</keyword>
<dbReference type="VEuPathDB" id="FungiDB:PV10_09187"/>
<reference evidence="8 9" key="1">
    <citation type="submission" date="2017-03" db="EMBL/GenBank/DDBJ databases">
        <title>Genomes of endolithic fungi from Antarctica.</title>
        <authorList>
            <person name="Coleine C."/>
            <person name="Masonjones S."/>
            <person name="Stajich J.E."/>
        </authorList>
    </citation>
    <scope>NUCLEOTIDE SEQUENCE [LARGE SCALE GENOMIC DNA]</scope>
    <source>
        <strain evidence="8 9">CCFEE 6314</strain>
    </source>
</reference>
<proteinExistence type="predicted"/>
<evidence type="ECO:0000256" key="4">
    <source>
        <dbReference type="SAM" id="MobiDB-lite"/>
    </source>
</evidence>
<dbReference type="Pfam" id="PF12584">
    <property type="entry name" value="TRAPPC10"/>
    <property type="match status" value="1"/>
</dbReference>
<evidence type="ECO:0000313" key="9">
    <source>
        <dbReference type="Proteomes" id="UP000288859"/>
    </source>
</evidence>
<sequence length="1411" mass="158603">MDTADVSPSNSKVIIQCTDPSNVFESLEPRLSAKSPLKNLHWKSPTRPLRSIPNLNISVTREDKSGASTQNVRRHQIPGLRETPYVKLYLLRCDDKERYKESARKEVRQWVKSNTSPSDSKSSTKTNENYDAFEWLIVHVVLPNTPAASQPRSSKNIPPGATDSTDSVNSKSAWTGKSHSTILDKLKADFNSSSKSAFNRVVQVRLLETGDKSSPLSPADIEGQWQDLVEALKACILRSFDARVLQYESDIRERDAQRTLPGWNFCTFFVLKEGLAMGFENVGLLDDSLAVYDELSLGLDALIQDEAENADPDDHGALLRFSKDSKSLLRAALEEDGQDASPNDQDEDWTLSRLLAADRAMFPFDVNRTRYRNLILANQVSTLDLRIYLFTRQMEILLRHGKANSTKLQGSNKSGTNLNTIAEVAERGVRFINLAARTLRSELYDAWGGQEGLSDAELHHQSTVTGNIVSTWVWTATVQILSEVLPSLGIDLHHWTNSLSIDTLELSQNAVPGSTGSDLETGNYTRRLSFTSNLRSPSRDRSSDRSNRHSMLTNGTTPQQLLLSRAGSQRILLWTSRLVLLARQTMQNLEAVKYWNQILLGNKPMEQLETSKAEFRTSADQRDDEHDMIVRPREHMTGLDSNCLRAAARSKSTFFDLYILLTVLAYRLFGHAKSYAGLQQVLIDLVRFEYLQQNYTIAARYLSSVLGPMPRQAYKPTDIDLIQLYAECLQHLDKPNDQIKCLMACLQSIPVAKLARSRDDSTSNQDMADHLFRLSRTITPINVPVTHLFAITSVPSTISHISGRDGFSLTLEMKTIWGSDAPSTLDEMKLRVTSKNTGEPRFLTLYADEAVQVRGSATKIVFTAPVVTYGWYTLEEMEIQLGNLRLLHHFPSIEENESLRLDETVQTPASGVPILVYPNFESLSVRVRSAARIHLAQNRRLCIEILSGHNDVKQCRLRLKTATAGLRLNIHDSVLLDENKPSHCLRTAREGDTLMMMVDELERHTCTMVELPYTIEVQSEAAISIRIDATYETDSGTFHLYDVVTINVLLPLAVNVQDVYRPDQTYSRFAFSPVTMVPLRLIDCKLEENEYYSIEQVRNMRGAVTVFPRQPAHWTVGLMPKDGDATRSSRTLTLAVRFQSLDEVILEVLEEHFTSALEAAGFANVSRLLVPHLTRSIRGRWTEQDLEVTGLTQEVEMWRFDDLDWHKVLCGIERDSRPGIESWLAQWHSSALAMSISNVLLCQREIRLHVDVPRYPVIVCAVLHISTSDNRGRVASVGQPALAELELKVEGGEDEELEATFELVTVADTWLIGGRRKGNIKLGSESCRIQVVLFPQQTGHLMLPTVTVKCRRKAVDPKTKRESWTEVNSEVYNVSHGRSVFVSSDLQSATVEVFEAVPTKAGGRLIACKPR</sequence>
<dbReference type="InterPro" id="IPR056913">
    <property type="entry name" value="TRAPPC10/Trs130_N"/>
</dbReference>
<evidence type="ECO:0000259" key="7">
    <source>
        <dbReference type="Pfam" id="PF23274"/>
    </source>
</evidence>
<dbReference type="InterPro" id="IPR022233">
    <property type="entry name" value="TRAPPC10/Trs130_C"/>
</dbReference>
<accession>A0A438MUG7</accession>
<dbReference type="Pfam" id="PF23274">
    <property type="entry name" value="DUF7077"/>
    <property type="match status" value="1"/>
</dbReference>
<dbReference type="GO" id="GO:1990071">
    <property type="term" value="C:TRAPPII protein complex"/>
    <property type="evidence" value="ECO:0007669"/>
    <property type="project" value="InterPro"/>
</dbReference>
<evidence type="ECO:0008006" key="10">
    <source>
        <dbReference type="Google" id="ProtNLM"/>
    </source>
</evidence>
<organism evidence="8 9">
    <name type="scientific">Exophiala mesophila</name>
    <name type="common">Black yeast-like fungus</name>
    <dbReference type="NCBI Taxonomy" id="212818"/>
    <lineage>
        <taxon>Eukaryota</taxon>
        <taxon>Fungi</taxon>
        <taxon>Dikarya</taxon>
        <taxon>Ascomycota</taxon>
        <taxon>Pezizomycotina</taxon>
        <taxon>Eurotiomycetes</taxon>
        <taxon>Chaetothyriomycetidae</taxon>
        <taxon>Chaetothyriales</taxon>
        <taxon>Herpotrichiellaceae</taxon>
        <taxon>Exophiala</taxon>
    </lineage>
</organism>
<feature type="compositionally biased region" description="Low complexity" evidence="4">
    <location>
        <begin position="112"/>
        <end position="126"/>
    </location>
</feature>
<dbReference type="GO" id="GO:0006891">
    <property type="term" value="P:intra-Golgi vesicle-mediated transport"/>
    <property type="evidence" value="ECO:0007669"/>
    <property type="project" value="TreeGrafter"/>
</dbReference>
<dbReference type="PANTHER" id="PTHR13251">
    <property type="entry name" value="EPILEPSY HOLOPROSENCEPHALY CANDIDATE 1/TMEM1"/>
    <property type="match status" value="1"/>
</dbReference>
<dbReference type="GO" id="GO:0005829">
    <property type="term" value="C:cytosol"/>
    <property type="evidence" value="ECO:0007669"/>
    <property type="project" value="GOC"/>
</dbReference>
<dbReference type="EMBL" id="NAJM01000056">
    <property type="protein sequence ID" value="RVX66763.1"/>
    <property type="molecule type" value="Genomic_DNA"/>
</dbReference>
<feature type="compositionally biased region" description="Basic and acidic residues" evidence="4">
    <location>
        <begin position="537"/>
        <end position="547"/>
    </location>
</feature>
<dbReference type="PANTHER" id="PTHR13251:SF3">
    <property type="entry name" value="TRAFFICKING PROTEIN PARTICLE COMPLEX SUBUNIT 10"/>
    <property type="match status" value="1"/>
</dbReference>
<name>A0A438MUG7_EXOME</name>
<evidence type="ECO:0000256" key="1">
    <source>
        <dbReference type="ARBA" id="ARBA00004555"/>
    </source>
</evidence>
<comment type="subcellular location">
    <subcellularLocation>
        <location evidence="1">Golgi apparatus</location>
    </subcellularLocation>
</comment>
<evidence type="ECO:0000313" key="8">
    <source>
        <dbReference type="EMBL" id="RVX66763.1"/>
    </source>
</evidence>
<feature type="domain" description="TRAPPC10/Trs130 C-terminal" evidence="5">
    <location>
        <begin position="1250"/>
        <end position="1382"/>
    </location>
</feature>
<evidence type="ECO:0000259" key="5">
    <source>
        <dbReference type="Pfam" id="PF12584"/>
    </source>
</evidence>
<dbReference type="OrthoDB" id="10256906at2759"/>
<dbReference type="GO" id="GO:0034498">
    <property type="term" value="P:early endosome to Golgi transport"/>
    <property type="evidence" value="ECO:0007669"/>
    <property type="project" value="TreeGrafter"/>
</dbReference>
<gene>
    <name evidence="8" type="ORF">B0A52_08956</name>
</gene>
<dbReference type="InterPro" id="IPR055505">
    <property type="entry name" value="DUF7077"/>
</dbReference>
<evidence type="ECO:0000259" key="6">
    <source>
        <dbReference type="Pfam" id="PF23036"/>
    </source>
</evidence>